<proteinExistence type="predicted"/>
<feature type="transmembrane region" description="Helical" evidence="1">
    <location>
        <begin position="190"/>
        <end position="213"/>
    </location>
</feature>
<feature type="transmembrane region" description="Helical" evidence="1">
    <location>
        <begin position="308"/>
        <end position="328"/>
    </location>
</feature>
<feature type="signal peptide" evidence="2">
    <location>
        <begin position="1"/>
        <end position="25"/>
    </location>
</feature>
<dbReference type="PROSITE" id="PS50887">
    <property type="entry name" value="GGDEF"/>
    <property type="match status" value="1"/>
</dbReference>
<accession>A0A1C0YHY6</accession>
<dbReference type="FunFam" id="3.30.70.270:FF:000001">
    <property type="entry name" value="Diguanylate cyclase domain protein"/>
    <property type="match status" value="1"/>
</dbReference>
<dbReference type="STRING" id="33978.A6M13_12550"/>
<dbReference type="EMBL" id="MASJ01000008">
    <property type="protein sequence ID" value="OCS86780.1"/>
    <property type="molecule type" value="Genomic_DNA"/>
</dbReference>
<protein>
    <recommendedName>
        <fullName evidence="3">GGDEF domain-containing protein</fullName>
    </recommendedName>
</protein>
<evidence type="ECO:0000256" key="1">
    <source>
        <dbReference type="SAM" id="Phobius"/>
    </source>
</evidence>
<dbReference type="SUPFAM" id="SSF49785">
    <property type="entry name" value="Galactose-binding domain-like"/>
    <property type="match status" value="1"/>
</dbReference>
<keyword evidence="1" id="KW-1133">Transmembrane helix</keyword>
<gene>
    <name evidence="4" type="ORF">A6M13_12550</name>
</gene>
<dbReference type="RefSeq" id="WP_066544446.1">
    <property type="nucleotide sequence ID" value="NZ_MASJ01000008.1"/>
</dbReference>
<dbReference type="InterPro" id="IPR050469">
    <property type="entry name" value="Diguanylate_Cyclase"/>
</dbReference>
<dbReference type="AlphaFoldDB" id="A0A1C0YHY6"/>
<keyword evidence="5" id="KW-1185">Reference proteome</keyword>
<keyword evidence="1" id="KW-0812">Transmembrane</keyword>
<dbReference type="NCBIfam" id="TIGR00254">
    <property type="entry name" value="GGDEF"/>
    <property type="match status" value="1"/>
</dbReference>
<dbReference type="GO" id="GO:0052621">
    <property type="term" value="F:diguanylate cyclase activity"/>
    <property type="evidence" value="ECO:0007669"/>
    <property type="project" value="TreeGrafter"/>
</dbReference>
<dbReference type="CDD" id="cd01949">
    <property type="entry name" value="GGDEF"/>
    <property type="match status" value="1"/>
</dbReference>
<dbReference type="InterPro" id="IPR029787">
    <property type="entry name" value="Nucleotide_cyclase"/>
</dbReference>
<dbReference type="SUPFAM" id="SSF55073">
    <property type="entry name" value="Nucleotide cyclase"/>
    <property type="match status" value="1"/>
</dbReference>
<feature type="chain" id="PRO_5008649084" description="GGDEF domain-containing protein" evidence="2">
    <location>
        <begin position="26"/>
        <end position="597"/>
    </location>
</feature>
<dbReference type="Pfam" id="PF07695">
    <property type="entry name" value="7TMR-DISM_7TM"/>
    <property type="match status" value="1"/>
</dbReference>
<feature type="transmembrane region" description="Helical" evidence="1">
    <location>
        <begin position="284"/>
        <end position="302"/>
    </location>
</feature>
<feature type="domain" description="GGDEF" evidence="3">
    <location>
        <begin position="464"/>
        <end position="597"/>
    </location>
</feature>
<dbReference type="Gene3D" id="2.60.120.260">
    <property type="entry name" value="Galactose-binding domain-like"/>
    <property type="match status" value="1"/>
</dbReference>
<dbReference type="SMART" id="SM00267">
    <property type="entry name" value="GGDEF"/>
    <property type="match status" value="1"/>
</dbReference>
<feature type="transmembrane region" description="Helical" evidence="1">
    <location>
        <begin position="257"/>
        <end position="277"/>
    </location>
</feature>
<dbReference type="PANTHER" id="PTHR45138">
    <property type="entry name" value="REGULATORY COMPONENTS OF SENSORY TRANSDUCTION SYSTEM"/>
    <property type="match status" value="1"/>
</dbReference>
<feature type="transmembrane region" description="Helical" evidence="1">
    <location>
        <begin position="340"/>
        <end position="360"/>
    </location>
</feature>
<reference evidence="4 5" key="1">
    <citation type="submission" date="2016-07" db="EMBL/GenBank/DDBJ databases">
        <title>Caryophanon tenue genome sequencing.</title>
        <authorList>
            <person name="Verma A."/>
            <person name="Pal Y."/>
            <person name="Krishnamurthi S."/>
        </authorList>
    </citation>
    <scope>NUCLEOTIDE SEQUENCE [LARGE SCALE GENOMIC DNA]</scope>
    <source>
        <strain evidence="4 5">DSM 14152</strain>
    </source>
</reference>
<evidence type="ECO:0000256" key="2">
    <source>
        <dbReference type="SAM" id="SignalP"/>
    </source>
</evidence>
<feature type="transmembrane region" description="Helical" evidence="1">
    <location>
        <begin position="366"/>
        <end position="388"/>
    </location>
</feature>
<dbReference type="InterPro" id="IPR008979">
    <property type="entry name" value="Galactose-bd-like_sf"/>
</dbReference>
<dbReference type="InterPro" id="IPR000160">
    <property type="entry name" value="GGDEF_dom"/>
</dbReference>
<comment type="caution">
    <text evidence="4">The sequence shown here is derived from an EMBL/GenBank/DDBJ whole genome shotgun (WGS) entry which is preliminary data.</text>
</comment>
<dbReference type="Gene3D" id="3.30.70.270">
    <property type="match status" value="1"/>
</dbReference>
<dbReference type="InterPro" id="IPR011623">
    <property type="entry name" value="7TMR_DISM_rcpt_extracell_dom1"/>
</dbReference>
<evidence type="ECO:0000259" key="3">
    <source>
        <dbReference type="PROSITE" id="PS50887"/>
    </source>
</evidence>
<dbReference type="PANTHER" id="PTHR45138:SF9">
    <property type="entry name" value="DIGUANYLATE CYCLASE DGCM-RELATED"/>
    <property type="match status" value="1"/>
</dbReference>
<dbReference type="InterPro" id="IPR043128">
    <property type="entry name" value="Rev_trsase/Diguanyl_cyclase"/>
</dbReference>
<sequence>MRNRLLLAWVMSILCIGIGAFQTEAATLPVQSVLQQQEVVKIQGDWLFFENELYDGLEPPEIYERGKRVTIPQEFEAITGNVNGYGTYVTQIEIPASYKGQVLAIRSPYQYSAMALYVNGERIATSGQVGRTEAEHVTMLESQTGYFKVEESVITIAIQISSFAHIRGGLANPLFIGEASLVDRQFQQQVYFIIVLLGIILAVGILTLIIGLLRREEKAFLAFSLFCFSIVVRTLMTVPFIYRLLPIDISYVTATKLEYIATCLTAMFYVWFIYYLYRDLFKRSVVVFNSVILATIVLITLFTQPLFFQQVFFILGVSQFIVVMYIAFVFRNALKYRRRFIIPNCIGVAITLGGMITDYLSGVGIINVFPMTLFCLTINVIIVIMSIANRYAQQFTETAQLNEELVQMNSTLDETIRQRTAELSKANERLHKQAMYDSLTGIYNRQYLNDTLPFIFNEAKTKQEPFSIMMFDLDEFKKYNDFYGHLEGDAILQKVTQIVAAQLPDDIIFVRYGGEEFILLMPNYTREQAYAIAEHLRGIVHETQLVHEGRMQGYVTISGGVATLADKYETPRALIEAADQALYTAKRSGRNKVYMTT</sequence>
<keyword evidence="2" id="KW-0732">Signal</keyword>
<evidence type="ECO:0000313" key="4">
    <source>
        <dbReference type="EMBL" id="OCS86780.1"/>
    </source>
</evidence>
<keyword evidence="1" id="KW-0472">Membrane</keyword>
<dbReference type="Proteomes" id="UP000093199">
    <property type="component" value="Unassembled WGS sequence"/>
</dbReference>
<organism evidence="4 5">
    <name type="scientific">Caryophanon tenue</name>
    <dbReference type="NCBI Taxonomy" id="33978"/>
    <lineage>
        <taxon>Bacteria</taxon>
        <taxon>Bacillati</taxon>
        <taxon>Bacillota</taxon>
        <taxon>Bacilli</taxon>
        <taxon>Bacillales</taxon>
        <taxon>Caryophanaceae</taxon>
        <taxon>Caryophanon</taxon>
    </lineage>
</organism>
<evidence type="ECO:0000313" key="5">
    <source>
        <dbReference type="Proteomes" id="UP000093199"/>
    </source>
</evidence>
<dbReference type="Pfam" id="PF00990">
    <property type="entry name" value="GGDEF"/>
    <property type="match status" value="1"/>
</dbReference>
<feature type="transmembrane region" description="Helical" evidence="1">
    <location>
        <begin position="220"/>
        <end position="245"/>
    </location>
</feature>
<name>A0A1C0YHY6_9BACL</name>